<evidence type="ECO:0000313" key="6">
    <source>
        <dbReference type="EMBL" id="CDZ98389.1"/>
    </source>
</evidence>
<evidence type="ECO:0000259" key="4">
    <source>
        <dbReference type="PROSITE" id="PS51232"/>
    </source>
</evidence>
<feature type="compositionally biased region" description="Basic and acidic residues" evidence="2">
    <location>
        <begin position="1836"/>
        <end position="1871"/>
    </location>
</feature>
<feature type="domain" description="FH2" evidence="5">
    <location>
        <begin position="1298"/>
        <end position="1700"/>
    </location>
</feature>
<dbReference type="GO" id="GO:0051017">
    <property type="term" value="P:actin filament bundle assembly"/>
    <property type="evidence" value="ECO:0007669"/>
    <property type="project" value="TreeGrafter"/>
</dbReference>
<feature type="compositionally biased region" description="Low complexity" evidence="2">
    <location>
        <begin position="94"/>
        <end position="105"/>
    </location>
</feature>
<feature type="compositionally biased region" description="Polar residues" evidence="2">
    <location>
        <begin position="210"/>
        <end position="239"/>
    </location>
</feature>
<dbReference type="Pfam" id="PF06371">
    <property type="entry name" value="Drf_GBD"/>
    <property type="match status" value="1"/>
</dbReference>
<name>A0A0F7SLW1_PHARH</name>
<dbReference type="GO" id="GO:0005938">
    <property type="term" value="C:cell cortex"/>
    <property type="evidence" value="ECO:0007669"/>
    <property type="project" value="UniProtKB-ARBA"/>
</dbReference>
<dbReference type="SUPFAM" id="SSF101447">
    <property type="entry name" value="Formin homology 2 domain (FH2 domain)"/>
    <property type="match status" value="1"/>
</dbReference>
<dbReference type="InterPro" id="IPR011989">
    <property type="entry name" value="ARM-like"/>
</dbReference>
<dbReference type="GO" id="GO:1903475">
    <property type="term" value="P:mitotic actomyosin contractile ring assembly"/>
    <property type="evidence" value="ECO:0007669"/>
    <property type="project" value="TreeGrafter"/>
</dbReference>
<dbReference type="EMBL" id="LN483345">
    <property type="protein sequence ID" value="CDZ98389.1"/>
    <property type="molecule type" value="Genomic_DNA"/>
</dbReference>
<dbReference type="SMART" id="SM01139">
    <property type="entry name" value="Drf_FH3"/>
    <property type="match status" value="1"/>
</dbReference>
<protein>
    <submittedName>
        <fullName evidence="6">RhoA GTPase effector DIA/Diaphanous</fullName>
    </submittedName>
</protein>
<dbReference type="GO" id="GO:0015629">
    <property type="term" value="C:actin cytoskeleton"/>
    <property type="evidence" value="ECO:0007669"/>
    <property type="project" value="UniProtKB-ARBA"/>
</dbReference>
<dbReference type="SUPFAM" id="SSF48371">
    <property type="entry name" value="ARM repeat"/>
    <property type="match status" value="1"/>
</dbReference>
<dbReference type="PANTHER" id="PTHR47102:SF2">
    <property type="entry name" value="PROTEIN BNI1"/>
    <property type="match status" value="1"/>
</dbReference>
<dbReference type="SMART" id="SM01140">
    <property type="entry name" value="Drf_GBD"/>
    <property type="match status" value="1"/>
</dbReference>
<feature type="compositionally biased region" description="Acidic residues" evidence="2">
    <location>
        <begin position="1208"/>
        <end position="1217"/>
    </location>
</feature>
<organism evidence="6">
    <name type="scientific">Phaffia rhodozyma</name>
    <name type="common">Yeast</name>
    <name type="synonym">Xanthophyllomyces dendrorhous</name>
    <dbReference type="NCBI Taxonomy" id="264483"/>
    <lineage>
        <taxon>Eukaryota</taxon>
        <taxon>Fungi</taxon>
        <taxon>Dikarya</taxon>
        <taxon>Basidiomycota</taxon>
        <taxon>Agaricomycotina</taxon>
        <taxon>Tremellomycetes</taxon>
        <taxon>Cystofilobasidiales</taxon>
        <taxon>Mrakiaceae</taxon>
        <taxon>Phaffia</taxon>
    </lineage>
</organism>
<evidence type="ECO:0000259" key="3">
    <source>
        <dbReference type="PROSITE" id="PS51231"/>
    </source>
</evidence>
<dbReference type="InterPro" id="IPR015425">
    <property type="entry name" value="FH2_Formin"/>
</dbReference>
<accession>A0A0F7SLW1</accession>
<reference evidence="6" key="1">
    <citation type="submission" date="2014-08" db="EMBL/GenBank/DDBJ databases">
        <authorList>
            <person name="Sharma Rahul"/>
            <person name="Thines Marco"/>
        </authorList>
    </citation>
    <scope>NUCLEOTIDE SEQUENCE</scope>
</reference>
<dbReference type="GO" id="GO:0051016">
    <property type="term" value="P:barbed-end actin filament capping"/>
    <property type="evidence" value="ECO:0007669"/>
    <property type="project" value="TreeGrafter"/>
</dbReference>
<evidence type="ECO:0000259" key="5">
    <source>
        <dbReference type="PROSITE" id="PS51444"/>
    </source>
</evidence>
<evidence type="ECO:0000256" key="1">
    <source>
        <dbReference type="ARBA" id="ARBA00037935"/>
    </source>
</evidence>
<dbReference type="PROSITE" id="PS51232">
    <property type="entry name" value="GBD_FH3"/>
    <property type="match status" value="1"/>
</dbReference>
<feature type="domain" description="DAD" evidence="3">
    <location>
        <begin position="1713"/>
        <end position="1742"/>
    </location>
</feature>
<dbReference type="InterPro" id="IPR010472">
    <property type="entry name" value="FH3_dom"/>
</dbReference>
<proteinExistence type="inferred from homology"/>
<feature type="compositionally biased region" description="Low complexity" evidence="2">
    <location>
        <begin position="1100"/>
        <end position="1115"/>
    </location>
</feature>
<dbReference type="InterPro" id="IPR010473">
    <property type="entry name" value="GTPase-bd"/>
</dbReference>
<feature type="compositionally biased region" description="Polar residues" evidence="2">
    <location>
        <begin position="1078"/>
        <end position="1099"/>
    </location>
</feature>
<dbReference type="Gene3D" id="6.10.30.50">
    <property type="match status" value="1"/>
</dbReference>
<dbReference type="Pfam" id="PF06367">
    <property type="entry name" value="Drf_FH3"/>
    <property type="match status" value="1"/>
</dbReference>
<feature type="compositionally biased region" description="Basic and acidic residues" evidence="2">
    <location>
        <begin position="1031"/>
        <end position="1047"/>
    </location>
</feature>
<evidence type="ECO:0000256" key="2">
    <source>
        <dbReference type="SAM" id="MobiDB-lite"/>
    </source>
</evidence>
<dbReference type="InterPro" id="IPR016024">
    <property type="entry name" value="ARM-type_fold"/>
</dbReference>
<feature type="region of interest" description="Disordered" evidence="2">
    <location>
        <begin position="1834"/>
        <end position="1877"/>
    </location>
</feature>
<dbReference type="PROSITE" id="PS51231">
    <property type="entry name" value="DAD"/>
    <property type="match status" value="1"/>
</dbReference>
<dbReference type="SMART" id="SM00498">
    <property type="entry name" value="FH2"/>
    <property type="match status" value="1"/>
</dbReference>
<feature type="region of interest" description="Disordered" evidence="2">
    <location>
        <begin position="868"/>
        <end position="976"/>
    </location>
</feature>
<feature type="domain" description="GBD/FH3" evidence="4">
    <location>
        <begin position="290"/>
        <end position="715"/>
    </location>
</feature>
<dbReference type="GO" id="GO:0003779">
    <property type="term" value="F:actin binding"/>
    <property type="evidence" value="ECO:0007669"/>
    <property type="project" value="InterPro"/>
</dbReference>
<feature type="region of interest" description="Disordered" evidence="2">
    <location>
        <begin position="1"/>
        <end position="51"/>
    </location>
</feature>
<dbReference type="PANTHER" id="PTHR47102">
    <property type="entry name" value="PROTEIN BNI1"/>
    <property type="match status" value="1"/>
</dbReference>
<feature type="region of interest" description="Disordered" evidence="2">
    <location>
        <begin position="208"/>
        <end position="263"/>
    </location>
</feature>
<dbReference type="InterPro" id="IPR042201">
    <property type="entry name" value="FH2_Formin_sf"/>
</dbReference>
<feature type="compositionally biased region" description="Low complexity" evidence="2">
    <location>
        <begin position="116"/>
        <end position="127"/>
    </location>
</feature>
<dbReference type="GO" id="GO:0031267">
    <property type="term" value="F:small GTPase binding"/>
    <property type="evidence" value="ECO:0007669"/>
    <property type="project" value="InterPro"/>
</dbReference>
<comment type="similarity">
    <text evidence="1">Belongs to the formin homology family. BNI1 subfamily.</text>
</comment>
<feature type="region of interest" description="Disordered" evidence="2">
    <location>
        <begin position="993"/>
        <end position="1243"/>
    </location>
</feature>
<dbReference type="Gene3D" id="1.20.58.2220">
    <property type="entry name" value="Formin, FH2 domain"/>
    <property type="match status" value="1"/>
</dbReference>
<sequence>MFKSKRNKNHDLDASIRSSTSSHTSRDRTTDELGMMSVPYDKLGPGGKVIAGDKTVSGRSISISSPNTNPTLTAEGTDLNIHAQHLPARRESNRSNQSMSASSNNTAHSIHRRDTTASSYSTDSAFSGNLPQPIPHTPTPASSGNPTHHRSDSTSSSTYSYRPATQHAGGPSVSARKPPPSIQSEHSAFSSISVNGASSSLVDHSGYPSPVSTFHQPSSSVPQSLLNRPSTSMSVASTRSNRDSTGRYPTFTPSEKISIHPPVDRNTREGLVREEPYGQVTGEASEKFSYPRPSREEVERLFEAVIDNTANINRPSMMSHDVSTHVADMRALSDDKKWMLVENDARQKWQTERDRLKRESAARARGSDTRGIYGKDTPEWYIQQFMSATPTAKVVSGLAVSLRTRPKQWLREFVQLQGSSVLSNLLGGISARSLQSRKTADLDLEYELVKCLKAIFNDSLGAADGLRHPQIVTNITCSLNSPNFATRRHAMDTVSPFCFYDPPRGYKIVLHSLSVLSKVHGSPSDTPFTVWLASFEGVLDGRGRMGSIVGMSEDLKRGLGGAGVAPSGEAGLIDYAIRNVHLMFGLVRLTTELEVRIHTRAQLDASGAQRIYSKLRDLNNEEIDKVLEAIKTEAEDDALELGSRFDQTILKDIDSPADILNAIILSVQGTPAQEFFLSVLRHLLLIRDDDETRLRYYQIINKLVATVVLDERLGSEEADLSTLLGVSVSKLASQFEDQDRLEKVKAQVIEMTNTAQQLALDKASLEEELASSGQGLVKQLTEKLSATEEHLKTSRLATQRLEKEMEEMKQMYEDRIANLELKIQELFNMLKESSELEGVLSKKGSGAVDREELLEKLERKAQLQKTVEKLEGVHRKSKRAKRRADGEEGVLTSEEEDENEEKESNISSVKGNPPKAKKVDRADRRIKAQSGSQFVDAEDDQVREHIGASLEAGLSKLNSPNSTYSRSARKNVDVQRNKAHLHLNDIERKGKPFLAPRFVEELKGRRVSRSASAPSLTKDDRDDFDGTESETTDRRESSWTTHTDDTRATSVYSASHSYNTSNNINNSRMPKKRDSKQRTNSITDGSSSALQPLLETSENPGLLSTSPSTSGEPGTFSLPNVPSPSPNKSTFVGIPPSPSPISQPSRPSHPFAAGLLSQIKSIKSNDEKENEEPISSPVSTNSSRPFSPFAALHAQIKGKSASTSASSDVDEDEEEFDPGLNRSRPSFLSDIDSLGKNSEGSLSSNASRFPFLSGIGSGASNLKSAGSRVLAEKSDQPNIFGSTKPAEAFPSSVKAPRKTVNYKASAKVRQLHWDKINELKVNENTVWSTTTDEKLENEWAEKLKELNIWSQMESTFSSQEAKLQIDKQKQVELLSVLDPKIRKLVEIFMKGYKIDDPEEIRVKILACDEKYCTLNFLENLSKFLPNPEQVGKLNSHKSDTLAELMLLHPADRLMVHLIKIPRLDARVNGMLFRARHDEKINMLEEIVLQTKEASLALLDAPKFRQLLSLILLIGNYLNGNSYAGGAYGFRIGSINKLVETKSSAGQNLLHFVERTVSNQFHDMEGFMDELDKASEGSRHDLGPVSKARSDMAAQLQAIDKEIKAHLQDKPISGDRYSQRMLRFAAEARDRLDALNDLRIEADATYHDALRYYNEDPNTPSNVFFGIFKTFVTSYRQCQKQNLTWAELEAAKERRKEAARQRAIEKAERDALIDDSAPVMDNIMESLRAMAPRRTRRAGKRADFSSASIAPSPSMQSLSIDLKAAGEKNDFGGQAMNILNTLRNRGFGDMGSGGQPSADDALDERILTSTSPDISRRALPRLSLHMDDLNFNVDLDPSDRRSMPHTNEVDEVKSARTGEEEDETNHTLEADSKTANNK</sequence>
<dbReference type="InterPro" id="IPR051661">
    <property type="entry name" value="Actin_filament_regulator"/>
</dbReference>
<feature type="compositionally biased region" description="Polar residues" evidence="2">
    <location>
        <begin position="1048"/>
        <end position="1068"/>
    </location>
</feature>
<dbReference type="Gene3D" id="1.25.10.10">
    <property type="entry name" value="Leucine-rich Repeat Variant"/>
    <property type="match status" value="1"/>
</dbReference>
<dbReference type="InterPro" id="IPR014768">
    <property type="entry name" value="GBD/FH3_dom"/>
</dbReference>
<feature type="compositionally biased region" description="Basic and acidic residues" evidence="2">
    <location>
        <begin position="917"/>
        <end position="926"/>
    </location>
</feature>
<dbReference type="GO" id="GO:0032153">
    <property type="term" value="C:cell division site"/>
    <property type="evidence" value="ECO:0007669"/>
    <property type="project" value="UniProtKB-ARBA"/>
</dbReference>
<dbReference type="Gene3D" id="1.10.238.150">
    <property type="entry name" value="Formin, FH3 diaphanous domain"/>
    <property type="match status" value="1"/>
</dbReference>
<feature type="region of interest" description="Disordered" evidence="2">
    <location>
        <begin position="88"/>
        <end position="188"/>
    </location>
</feature>
<dbReference type="Pfam" id="PF02181">
    <property type="entry name" value="FH2"/>
    <property type="match status" value="1"/>
</dbReference>
<feature type="compositionally biased region" description="Polar residues" evidence="2">
    <location>
        <begin position="956"/>
        <end position="966"/>
    </location>
</feature>
<dbReference type="GO" id="GO:0043332">
    <property type="term" value="C:mating projection tip"/>
    <property type="evidence" value="ECO:0007669"/>
    <property type="project" value="TreeGrafter"/>
</dbReference>
<dbReference type="PROSITE" id="PS51444">
    <property type="entry name" value="FH2"/>
    <property type="match status" value="1"/>
</dbReference>
<feature type="compositionally biased region" description="Polar residues" evidence="2">
    <location>
        <begin position="1176"/>
        <end position="1185"/>
    </location>
</feature>
<dbReference type="InterPro" id="IPR014767">
    <property type="entry name" value="DAD_dom"/>
</dbReference>